<evidence type="ECO:0000256" key="1">
    <source>
        <dbReference type="ARBA" id="ARBA00022553"/>
    </source>
</evidence>
<dbReference type="OrthoDB" id="21225at2759"/>
<dbReference type="FunFam" id="3.40.50.2300:FF:000146">
    <property type="entry name" value="Putative two-component response regulator SSK1p"/>
    <property type="match status" value="1"/>
</dbReference>
<dbReference type="InParanoid" id="A0A0H2S254"/>
<dbReference type="Pfam" id="PF00072">
    <property type="entry name" value="Response_reg"/>
    <property type="match status" value="1"/>
</dbReference>
<protein>
    <submittedName>
        <fullName evidence="5">CheY-like protein</fullName>
    </submittedName>
</protein>
<dbReference type="SUPFAM" id="SSF52172">
    <property type="entry name" value="CheY-like"/>
    <property type="match status" value="1"/>
</dbReference>
<dbReference type="InterPro" id="IPR001789">
    <property type="entry name" value="Sig_transdc_resp-reg_receiver"/>
</dbReference>
<evidence type="ECO:0000256" key="2">
    <source>
        <dbReference type="ARBA" id="ARBA00023012"/>
    </source>
</evidence>
<dbReference type="GO" id="GO:0000156">
    <property type="term" value="F:phosphorelay response regulator activity"/>
    <property type="evidence" value="ECO:0007669"/>
    <property type="project" value="UniProtKB-ARBA"/>
</dbReference>
<sequence>MTALPTHIEVLIADDNPINQTIFSAFFRKCKMNFDIAKDGAEAVQKWKNGEFDLILMDIDMPVMNGIEATKAIRRLEREHMGQMPVTPTESSSSSSIHTRPRAPVIIIALTTLASQANGVEVLAAGCDDFLPRPVSLPSLTNKIKEWVPREDGARIGID</sequence>
<reference evidence="5 6" key="1">
    <citation type="submission" date="2015-04" db="EMBL/GenBank/DDBJ databases">
        <title>Complete genome sequence of Schizopora paradoxa KUC8140, a cosmopolitan wood degrader in East Asia.</title>
        <authorList>
            <consortium name="DOE Joint Genome Institute"/>
            <person name="Min B."/>
            <person name="Park H."/>
            <person name="Jang Y."/>
            <person name="Kim J.-J."/>
            <person name="Kim K.H."/>
            <person name="Pangilinan J."/>
            <person name="Lipzen A."/>
            <person name="Riley R."/>
            <person name="Grigoriev I.V."/>
            <person name="Spatafora J.W."/>
            <person name="Choi I.-G."/>
        </authorList>
    </citation>
    <scope>NUCLEOTIDE SEQUENCE [LARGE SCALE GENOMIC DNA]</scope>
    <source>
        <strain evidence="5 6">KUC8140</strain>
    </source>
</reference>
<evidence type="ECO:0000259" key="4">
    <source>
        <dbReference type="PROSITE" id="PS50110"/>
    </source>
</evidence>
<feature type="modified residue" description="4-aspartylphosphate" evidence="3">
    <location>
        <position position="58"/>
    </location>
</feature>
<dbReference type="Gene3D" id="3.40.50.2300">
    <property type="match status" value="1"/>
</dbReference>
<gene>
    <name evidence="5" type="ORF">SCHPADRAFT_487868</name>
</gene>
<evidence type="ECO:0000313" key="6">
    <source>
        <dbReference type="Proteomes" id="UP000053477"/>
    </source>
</evidence>
<dbReference type="SMART" id="SM00448">
    <property type="entry name" value="REC"/>
    <property type="match status" value="1"/>
</dbReference>
<name>A0A0H2S254_9AGAM</name>
<dbReference type="PANTHER" id="PTHR45339:SF1">
    <property type="entry name" value="HYBRID SIGNAL TRANSDUCTION HISTIDINE KINASE J"/>
    <property type="match status" value="1"/>
</dbReference>
<dbReference type="AlphaFoldDB" id="A0A0H2S254"/>
<dbReference type="STRING" id="27342.A0A0H2S254"/>
<dbReference type="PROSITE" id="PS50110">
    <property type="entry name" value="RESPONSE_REGULATORY"/>
    <property type="match status" value="1"/>
</dbReference>
<dbReference type="InterPro" id="IPR011006">
    <property type="entry name" value="CheY-like_superfamily"/>
</dbReference>
<feature type="domain" description="Response regulatory" evidence="4">
    <location>
        <begin position="9"/>
        <end position="148"/>
    </location>
</feature>
<dbReference type="EMBL" id="KQ086009">
    <property type="protein sequence ID" value="KLO11076.1"/>
    <property type="molecule type" value="Genomic_DNA"/>
</dbReference>
<accession>A0A0H2S254</accession>
<organism evidence="5 6">
    <name type="scientific">Schizopora paradoxa</name>
    <dbReference type="NCBI Taxonomy" id="27342"/>
    <lineage>
        <taxon>Eukaryota</taxon>
        <taxon>Fungi</taxon>
        <taxon>Dikarya</taxon>
        <taxon>Basidiomycota</taxon>
        <taxon>Agaricomycotina</taxon>
        <taxon>Agaricomycetes</taxon>
        <taxon>Hymenochaetales</taxon>
        <taxon>Schizoporaceae</taxon>
        <taxon>Schizopora</taxon>
    </lineage>
</organism>
<evidence type="ECO:0000313" key="5">
    <source>
        <dbReference type="EMBL" id="KLO11076.1"/>
    </source>
</evidence>
<dbReference type="PANTHER" id="PTHR45339">
    <property type="entry name" value="HYBRID SIGNAL TRANSDUCTION HISTIDINE KINASE J"/>
    <property type="match status" value="1"/>
</dbReference>
<evidence type="ECO:0000256" key="3">
    <source>
        <dbReference type="PROSITE-ProRule" id="PRU00169"/>
    </source>
</evidence>
<proteinExistence type="predicted"/>
<keyword evidence="6" id="KW-1185">Reference proteome</keyword>
<keyword evidence="1 3" id="KW-0597">Phosphoprotein</keyword>
<dbReference type="CDD" id="cd17546">
    <property type="entry name" value="REC_hyHK_CKI1_RcsC-like"/>
    <property type="match status" value="1"/>
</dbReference>
<keyword evidence="2" id="KW-0902">Two-component regulatory system</keyword>
<dbReference type="Proteomes" id="UP000053477">
    <property type="component" value="Unassembled WGS sequence"/>
</dbReference>